<dbReference type="GeneID" id="22834668"/>
<sequence length="230" mass="26193">MIAKNERNQVTVNMPYALNGFDYTVFMAVLSQCKKQSITADCVNTFCVSMPEIAKHLGQKDGGTFRIRLTKSLSALAAASIKYKVLVDENKLVTGTGFVINYQITQLKTQHNLRVKLNELFVKMLFQASRNYCIYDLNVEKQLNKIQRYLYGLIINSVAIGKFPKTFKINNVLQSMYCFVGTDPNHWRKKQNLLKNLRLLTGIGGLRITISEKQDKFIVIRSKPIVISSN</sequence>
<keyword evidence="1" id="KW-0496">Mitochondrion</keyword>
<accession>A0A0A7A6X4</accession>
<reference evidence="1" key="1">
    <citation type="submission" date="2013-09" db="EMBL/GenBank/DDBJ databases">
        <title>Complete mitochondrion genomes reveal florideophycean red algal diversity.</title>
        <authorList>
            <person name="Yang E.C."/>
            <person name="Kim K.M."/>
            <person name="Kim S.Y."/>
            <person name="Yoon H.S."/>
        </authorList>
    </citation>
    <scope>NUCLEOTIDE SEQUENCE</scope>
</reference>
<geneLocation type="mitochondrion" evidence="1"/>
<dbReference type="Pfam" id="PF07112">
    <property type="entry name" value="DUF1368"/>
    <property type="match status" value="1"/>
</dbReference>
<dbReference type="AlphaFoldDB" id="A0A0A7A6X4"/>
<protein>
    <submittedName>
        <fullName evidence="1">Uncharacterized protein</fullName>
    </submittedName>
</protein>
<dbReference type="EMBL" id="KF649305">
    <property type="protein sequence ID" value="AHB62170.1"/>
    <property type="molecule type" value="Genomic_DNA"/>
</dbReference>
<gene>
    <name evidence="1" type="primary">orf44</name>
    <name evidence="1" type="ORF">Palm.palm.mt.44</name>
</gene>
<dbReference type="GO" id="GO:0003887">
    <property type="term" value="F:DNA-directed DNA polymerase activity"/>
    <property type="evidence" value="ECO:0007669"/>
    <property type="project" value="InterPro"/>
</dbReference>
<organism evidence="1">
    <name type="scientific">Palmaria palmata</name>
    <name type="common">Dulse</name>
    <name type="synonym">Rhodymenia palmata</name>
    <dbReference type="NCBI Taxonomy" id="2822"/>
    <lineage>
        <taxon>Eukaryota</taxon>
        <taxon>Rhodophyta</taxon>
        <taxon>Florideophyceae</taxon>
        <taxon>Nemaliophycidae</taxon>
        <taxon>Palmariales</taxon>
        <taxon>Palmariaceae</taxon>
        <taxon>Palmaria</taxon>
    </lineage>
</organism>
<name>A0A0A7A6X4_PALPL</name>
<evidence type="ECO:0000313" key="1">
    <source>
        <dbReference type="EMBL" id="AHB62170.1"/>
    </source>
</evidence>
<proteinExistence type="predicted"/>
<dbReference type="RefSeq" id="YP_009114107.1">
    <property type="nucleotide sequence ID" value="NC_026056.1"/>
</dbReference>
<dbReference type="GO" id="GO:0006270">
    <property type="term" value="P:DNA replication initiation"/>
    <property type="evidence" value="ECO:0007669"/>
    <property type="project" value="InterPro"/>
</dbReference>
<dbReference type="InterPro" id="IPR010778">
    <property type="entry name" value="DUF1368"/>
</dbReference>